<keyword evidence="2" id="KW-1185">Reference proteome</keyword>
<dbReference type="RefSeq" id="WP_173948938.1">
    <property type="nucleotide sequence ID" value="NZ_CP102846.1"/>
</dbReference>
<evidence type="ECO:0000313" key="2">
    <source>
        <dbReference type="Proteomes" id="UP001017257"/>
    </source>
</evidence>
<reference evidence="1" key="1">
    <citation type="submission" date="2022-08" db="EMBL/GenBank/DDBJ databases">
        <title>Microvirga terrae sp. nov., isolated from soil.</title>
        <authorList>
            <person name="Kim K.H."/>
            <person name="Seo Y.L."/>
            <person name="Kim J.M."/>
            <person name="Lee J.K."/>
            <person name="Han D.M."/>
            <person name="Jeon C.O."/>
        </authorList>
    </citation>
    <scope>NUCLEOTIDE SEQUENCE</scope>
    <source>
        <strain evidence="1">R24</strain>
        <plasmid evidence="1">pR24_1</plasmid>
    </source>
</reference>
<sequence length="155" mass="17651">MGSGLQHNDGWYSPNPERDAAYTGLVFASPYKGESLTRYSWVLPMSGPALQHPAFKRLAHLADVIRNGGIKEAVAQYQPREWDADLVRLMETMDWTFDEADRPKSESYDQRREITRRLHALPLEVAIAFLHVAGRSWSYAYHLLRNHPDSVKAAA</sequence>
<accession>A0ABY5RZV0</accession>
<gene>
    <name evidence="1" type="ORF">HPT29_025365</name>
</gene>
<protein>
    <submittedName>
        <fullName evidence="1">Uncharacterized protein</fullName>
    </submittedName>
</protein>
<proteinExistence type="predicted"/>
<geneLocation type="plasmid" evidence="1 2">
    <name>pR24_1</name>
</geneLocation>
<organism evidence="1 2">
    <name type="scientific">Microvirga terrae</name>
    <dbReference type="NCBI Taxonomy" id="2740529"/>
    <lineage>
        <taxon>Bacteria</taxon>
        <taxon>Pseudomonadati</taxon>
        <taxon>Pseudomonadota</taxon>
        <taxon>Alphaproteobacteria</taxon>
        <taxon>Hyphomicrobiales</taxon>
        <taxon>Methylobacteriaceae</taxon>
        <taxon>Microvirga</taxon>
    </lineage>
</organism>
<dbReference type="Proteomes" id="UP001017257">
    <property type="component" value="Plasmid pR24_1"/>
</dbReference>
<name>A0ABY5RZV0_9HYPH</name>
<keyword evidence="1" id="KW-0614">Plasmid</keyword>
<dbReference type="EMBL" id="CP102846">
    <property type="protein sequence ID" value="UVF22484.1"/>
    <property type="molecule type" value="Genomic_DNA"/>
</dbReference>
<evidence type="ECO:0000313" key="1">
    <source>
        <dbReference type="EMBL" id="UVF22484.1"/>
    </source>
</evidence>